<keyword evidence="2" id="KW-1185">Reference proteome</keyword>
<dbReference type="Proteomes" id="UP000663193">
    <property type="component" value="Chromosome 13"/>
</dbReference>
<proteinExistence type="predicted"/>
<dbReference type="OrthoDB" id="4494753at2759"/>
<dbReference type="AlphaFoldDB" id="A0A7U2I560"/>
<sequence length="318" mass="36321">MDLVQWTSIRDNNEFIAIIPDGDLVITLNNSEECQHASGARFLVSSRQLRSVSSYFEDLFTPELSAEICIGDDGRYHHKVLDFSLAAMSLVMNIAHLQTHMVPRNVTLETFISIITCCNDLSVDIELQPYNNIWAPQLNKLVRSYQYGLEGMRWLLFAYLCDDWYMFRTSAVAMMTKSPLEIDFHGLPFLPDTKEKLNEQRSKAIRALLKDTRMLMTQLTAGLEGCSEFCNALMLGSLSRGLQRAGILHRVLHHSDAPEGVSYERLTELIEYIDVPRMSDEAAPYVCESCRLVYLLDPIIVKAQNRLVIKRKDFGWEA</sequence>
<organism evidence="1 2">
    <name type="scientific">Phaeosphaeria nodorum (strain SN15 / ATCC MYA-4574 / FGSC 10173)</name>
    <name type="common">Glume blotch fungus</name>
    <name type="synonym">Parastagonospora nodorum</name>
    <dbReference type="NCBI Taxonomy" id="321614"/>
    <lineage>
        <taxon>Eukaryota</taxon>
        <taxon>Fungi</taxon>
        <taxon>Dikarya</taxon>
        <taxon>Ascomycota</taxon>
        <taxon>Pezizomycotina</taxon>
        <taxon>Dothideomycetes</taxon>
        <taxon>Pleosporomycetidae</taxon>
        <taxon>Pleosporales</taxon>
        <taxon>Pleosporineae</taxon>
        <taxon>Phaeosphaeriaceae</taxon>
        <taxon>Parastagonospora</taxon>
    </lineage>
</organism>
<reference evidence="2" key="1">
    <citation type="journal article" date="2021" name="BMC Genomics">
        <title>Chromosome-level genome assembly and manually-curated proteome of model necrotroph Parastagonospora nodorum Sn15 reveals a genome-wide trove of candidate effector homologs, and redundancy of virulence-related functions within an accessory chromosome.</title>
        <authorList>
            <person name="Bertazzoni S."/>
            <person name="Jones D.A.B."/>
            <person name="Phan H.T."/>
            <person name="Tan K.-C."/>
            <person name="Hane J.K."/>
        </authorList>
    </citation>
    <scope>NUCLEOTIDE SEQUENCE [LARGE SCALE GENOMIC DNA]</scope>
    <source>
        <strain evidence="2">SN15 / ATCC MYA-4574 / FGSC 10173)</strain>
    </source>
</reference>
<accession>A0A7U2I560</accession>
<name>A0A7U2I560_PHANO</name>
<evidence type="ECO:0000313" key="2">
    <source>
        <dbReference type="Proteomes" id="UP000663193"/>
    </source>
</evidence>
<dbReference type="VEuPathDB" id="FungiDB:JI435_050780"/>
<gene>
    <name evidence="1" type="ORF">JI435_050780</name>
</gene>
<dbReference type="EMBL" id="CP069035">
    <property type="protein sequence ID" value="QRD02104.1"/>
    <property type="molecule type" value="Genomic_DNA"/>
</dbReference>
<protein>
    <recommendedName>
        <fullName evidence="3">BTB domain-containing protein</fullName>
    </recommendedName>
</protein>
<evidence type="ECO:0008006" key="3">
    <source>
        <dbReference type="Google" id="ProtNLM"/>
    </source>
</evidence>
<evidence type="ECO:0000313" key="1">
    <source>
        <dbReference type="EMBL" id="QRD02104.1"/>
    </source>
</evidence>